<dbReference type="OrthoDB" id="8970543at2"/>
<dbReference type="PANTHER" id="PTHR42928">
    <property type="entry name" value="TRICARBOXYLATE-BINDING PROTEIN"/>
    <property type="match status" value="1"/>
</dbReference>
<dbReference type="eggNOG" id="COG3181">
    <property type="taxonomic scope" value="Bacteria"/>
</dbReference>
<gene>
    <name evidence="3" type="ORF">MBELCI_3615</name>
</gene>
<dbReference type="RefSeq" id="WP_021695661.1">
    <property type="nucleotide sequence ID" value="NZ_BATB01000105.1"/>
</dbReference>
<dbReference type="PANTHER" id="PTHR42928:SF5">
    <property type="entry name" value="BLR1237 PROTEIN"/>
    <property type="match status" value="1"/>
</dbReference>
<organism evidence="3 4">
    <name type="scientific">Limimaricola cinnabarinus LL-001</name>
    <dbReference type="NCBI Taxonomy" id="1337093"/>
    <lineage>
        <taxon>Bacteria</taxon>
        <taxon>Pseudomonadati</taxon>
        <taxon>Pseudomonadota</taxon>
        <taxon>Alphaproteobacteria</taxon>
        <taxon>Rhodobacterales</taxon>
        <taxon>Paracoccaceae</taxon>
        <taxon>Limimaricola</taxon>
    </lineage>
</organism>
<dbReference type="PIRSF" id="PIRSF017082">
    <property type="entry name" value="YflP"/>
    <property type="match status" value="1"/>
</dbReference>
<evidence type="ECO:0000256" key="2">
    <source>
        <dbReference type="SAM" id="SignalP"/>
    </source>
</evidence>
<sequence>MRYTITAAAVLTLSTGAALADYPERGITMIVAWAAGGGTDAIARTVAAGLEEELGVNVTVVNRDGGSGVIGHTAMVNADADGYTIGFASADLLGYYWTGNADLTAKEVTPIGLVNVDPGAFHVSTSSGWQDANAALEVIRNSERGEYKMSGSSVGGAFHLAFAGFLQSQGIDPLQVTMVPSQGAAPGFQSLAAGGVQIINSSLPEGQAMMQAGRSVPLAVFADERVATFPDVPTVAEATGTPFSGGNFRGVVGPAGMDEAVVARLEDAVEAVYNSDNFQSFMAKQGYGARYMAGGEFGEFLTQTQQSFGETLQAIGLAQRTE</sequence>
<evidence type="ECO:0000313" key="4">
    <source>
        <dbReference type="Proteomes" id="UP000016566"/>
    </source>
</evidence>
<protein>
    <submittedName>
        <fullName evidence="3">Tricarboxylate transport protein TctC</fullName>
    </submittedName>
</protein>
<comment type="similarity">
    <text evidence="1">Belongs to the UPF0065 (bug) family.</text>
</comment>
<feature type="signal peptide" evidence="2">
    <location>
        <begin position="1"/>
        <end position="20"/>
    </location>
</feature>
<keyword evidence="4" id="KW-1185">Reference proteome</keyword>
<proteinExistence type="inferred from homology"/>
<feature type="chain" id="PRO_5004638344" evidence="2">
    <location>
        <begin position="21"/>
        <end position="322"/>
    </location>
</feature>
<dbReference type="Gene3D" id="3.40.190.10">
    <property type="entry name" value="Periplasmic binding protein-like II"/>
    <property type="match status" value="1"/>
</dbReference>
<dbReference type="InterPro" id="IPR005064">
    <property type="entry name" value="BUG"/>
</dbReference>
<dbReference type="EMBL" id="BATB01000105">
    <property type="protein sequence ID" value="GAD57563.1"/>
    <property type="molecule type" value="Genomic_DNA"/>
</dbReference>
<dbReference type="STRING" id="1337093.MBELCI_3615"/>
<accession>U3AS49</accession>
<dbReference type="CDD" id="cd07012">
    <property type="entry name" value="PBP2_Bug_TTT"/>
    <property type="match status" value="1"/>
</dbReference>
<comment type="caution">
    <text evidence="3">The sequence shown here is derived from an EMBL/GenBank/DDBJ whole genome shotgun (WGS) entry which is preliminary data.</text>
</comment>
<dbReference type="InterPro" id="IPR042100">
    <property type="entry name" value="Bug_dom1"/>
</dbReference>
<dbReference type="AlphaFoldDB" id="U3AS49"/>
<evidence type="ECO:0000313" key="3">
    <source>
        <dbReference type="EMBL" id="GAD57563.1"/>
    </source>
</evidence>
<reference evidence="3" key="1">
    <citation type="journal article" date="2013" name="Genome Announc.">
        <title>Draft Genome Sequence of Loktanella cinnabarina LL-001T, Isolated from Deep-Sea Floor Sediment.</title>
        <authorList>
            <person name="Nishi S."/>
            <person name="Tsubouchi T."/>
            <person name="Takaki Y."/>
            <person name="Koyanagi R."/>
            <person name="Satoh N."/>
            <person name="Maruyama T."/>
            <person name="Hatada Y."/>
        </authorList>
    </citation>
    <scope>NUCLEOTIDE SEQUENCE [LARGE SCALE GENOMIC DNA]</scope>
    <source>
        <strain evidence="3">LL-001</strain>
    </source>
</reference>
<dbReference type="Gene3D" id="3.40.190.150">
    <property type="entry name" value="Bordetella uptake gene, domain 1"/>
    <property type="match status" value="1"/>
</dbReference>
<evidence type="ECO:0000256" key="1">
    <source>
        <dbReference type="ARBA" id="ARBA00006987"/>
    </source>
</evidence>
<dbReference type="SUPFAM" id="SSF53850">
    <property type="entry name" value="Periplasmic binding protein-like II"/>
    <property type="match status" value="1"/>
</dbReference>
<dbReference type="Proteomes" id="UP000016566">
    <property type="component" value="Unassembled WGS sequence"/>
</dbReference>
<name>U3AS49_9RHOB</name>
<keyword evidence="2" id="KW-0732">Signal</keyword>
<dbReference type="Pfam" id="PF03401">
    <property type="entry name" value="TctC"/>
    <property type="match status" value="1"/>
</dbReference>